<dbReference type="PANTHER" id="PTHR22883:SF43">
    <property type="entry name" value="PALMITOYLTRANSFERASE APP"/>
    <property type="match status" value="1"/>
</dbReference>
<dbReference type="PANTHER" id="PTHR22883">
    <property type="entry name" value="ZINC FINGER DHHC DOMAIN CONTAINING PROTEIN"/>
    <property type="match status" value="1"/>
</dbReference>
<dbReference type="AlphaFoldDB" id="A0A9Q0FSG1"/>
<feature type="compositionally biased region" description="Polar residues" evidence="12">
    <location>
        <begin position="278"/>
        <end position="301"/>
    </location>
</feature>
<dbReference type="EMBL" id="JAKUCV010004298">
    <property type="protein sequence ID" value="KAJ4835777.1"/>
    <property type="molecule type" value="Genomic_DNA"/>
</dbReference>
<comment type="subcellular location">
    <subcellularLocation>
        <location evidence="1">Endomembrane system</location>
        <topology evidence="1">Multi-pass membrane protein</topology>
    </subcellularLocation>
</comment>
<accession>A0A9Q0FSG1</accession>
<keyword evidence="3 11" id="KW-0808">Transferase</keyword>
<dbReference type="InterPro" id="IPR001594">
    <property type="entry name" value="Palmitoyltrfase_DHHC"/>
</dbReference>
<comment type="similarity">
    <text evidence="2 11">Belongs to the DHHC palmitoyltransferase family.</text>
</comment>
<feature type="transmembrane region" description="Helical" evidence="11">
    <location>
        <begin position="67"/>
        <end position="89"/>
    </location>
</feature>
<keyword evidence="9 11" id="KW-0012">Acyltransferase</keyword>
<comment type="caution">
    <text evidence="14">The sequence shown here is derived from an EMBL/GenBank/DDBJ whole genome shotgun (WGS) entry which is preliminary data.</text>
</comment>
<gene>
    <name evidence="14" type="ORF">Tsubulata_042550</name>
</gene>
<evidence type="ECO:0000256" key="6">
    <source>
        <dbReference type="ARBA" id="ARBA00023136"/>
    </source>
</evidence>
<feature type="compositionally biased region" description="Low complexity" evidence="12">
    <location>
        <begin position="309"/>
        <end position="318"/>
    </location>
</feature>
<evidence type="ECO:0000256" key="4">
    <source>
        <dbReference type="ARBA" id="ARBA00022692"/>
    </source>
</evidence>
<keyword evidence="7" id="KW-0564">Palmitate</keyword>
<reference evidence="14" key="2">
    <citation type="journal article" date="2023" name="Plants (Basel)">
        <title>Annotation of the Turnera subulata (Passifloraceae) Draft Genome Reveals the S-Locus Evolved after the Divergence of Turneroideae from Passifloroideae in a Stepwise Manner.</title>
        <authorList>
            <person name="Henning P.M."/>
            <person name="Roalson E.H."/>
            <person name="Mir W."/>
            <person name="McCubbin A.G."/>
            <person name="Shore J.S."/>
        </authorList>
    </citation>
    <scope>NUCLEOTIDE SEQUENCE</scope>
    <source>
        <strain evidence="14">F60SS</strain>
    </source>
</reference>
<comment type="domain">
    <text evidence="11">The DHHC domain is required for palmitoyltransferase activity.</text>
</comment>
<sequence>MKSHRWVIKGHLGKVKAISKFLLGGRLIFGPDARSLIVTLMLIIVPVVIFCLFVARHLRHEFSPYNVGYTIFVVAVVFTIYVLVLLFLTSARDPGIIPRNLHPPEEEFRYDASVTGEIGGRQTPSLQFPRTKEVMVNGVPVRVKYCDTCMLYRPPRCSHCSICNNCVERFDHHCPWTTYENFRYRADNRINVYNLGCANNFLEVFCTKTKPSKNHFRAFIQEEEQRPAPLPTTREADIEDGTGDPRPKVEDDLDIGEDLLKISQRRNIEEIDEDIRSRGSNGPPHNTSEVESVLSSDQRAPTTREDRNSSWGRRSGSWEIAPEVLANSTVTESKSITMPKEAR</sequence>
<keyword evidence="6 11" id="KW-0472">Membrane</keyword>
<comment type="catalytic activity">
    <reaction evidence="10 11">
        <text>L-cysteinyl-[protein] + hexadecanoyl-CoA = S-hexadecanoyl-L-cysteinyl-[protein] + CoA</text>
        <dbReference type="Rhea" id="RHEA:36683"/>
        <dbReference type="Rhea" id="RHEA-COMP:10131"/>
        <dbReference type="Rhea" id="RHEA-COMP:11032"/>
        <dbReference type="ChEBI" id="CHEBI:29950"/>
        <dbReference type="ChEBI" id="CHEBI:57287"/>
        <dbReference type="ChEBI" id="CHEBI:57379"/>
        <dbReference type="ChEBI" id="CHEBI:74151"/>
        <dbReference type="EC" id="2.3.1.225"/>
    </reaction>
</comment>
<evidence type="ECO:0000256" key="8">
    <source>
        <dbReference type="ARBA" id="ARBA00023288"/>
    </source>
</evidence>
<evidence type="ECO:0000313" key="15">
    <source>
        <dbReference type="Proteomes" id="UP001141552"/>
    </source>
</evidence>
<proteinExistence type="inferred from homology"/>
<evidence type="ECO:0000256" key="7">
    <source>
        <dbReference type="ARBA" id="ARBA00023139"/>
    </source>
</evidence>
<feature type="region of interest" description="Disordered" evidence="12">
    <location>
        <begin position="221"/>
        <end position="255"/>
    </location>
</feature>
<evidence type="ECO:0000256" key="2">
    <source>
        <dbReference type="ARBA" id="ARBA00008574"/>
    </source>
</evidence>
<dbReference type="EC" id="2.3.1.225" evidence="11"/>
<dbReference type="InterPro" id="IPR039859">
    <property type="entry name" value="PFA4/ZDH16/20/ERF2-like"/>
</dbReference>
<dbReference type="GO" id="GO:0006612">
    <property type="term" value="P:protein targeting to membrane"/>
    <property type="evidence" value="ECO:0007669"/>
    <property type="project" value="TreeGrafter"/>
</dbReference>
<name>A0A9Q0FSG1_9ROSI</name>
<evidence type="ECO:0000256" key="3">
    <source>
        <dbReference type="ARBA" id="ARBA00022679"/>
    </source>
</evidence>
<organism evidence="14 15">
    <name type="scientific">Turnera subulata</name>
    <dbReference type="NCBI Taxonomy" id="218843"/>
    <lineage>
        <taxon>Eukaryota</taxon>
        <taxon>Viridiplantae</taxon>
        <taxon>Streptophyta</taxon>
        <taxon>Embryophyta</taxon>
        <taxon>Tracheophyta</taxon>
        <taxon>Spermatophyta</taxon>
        <taxon>Magnoliopsida</taxon>
        <taxon>eudicotyledons</taxon>
        <taxon>Gunneridae</taxon>
        <taxon>Pentapetalae</taxon>
        <taxon>rosids</taxon>
        <taxon>fabids</taxon>
        <taxon>Malpighiales</taxon>
        <taxon>Passifloraceae</taxon>
        <taxon>Turnera</taxon>
    </lineage>
</organism>
<evidence type="ECO:0000313" key="14">
    <source>
        <dbReference type="EMBL" id="KAJ4835777.1"/>
    </source>
</evidence>
<keyword evidence="5 11" id="KW-1133">Transmembrane helix</keyword>
<feature type="transmembrane region" description="Helical" evidence="11">
    <location>
        <begin position="36"/>
        <end position="55"/>
    </location>
</feature>
<protein>
    <recommendedName>
        <fullName evidence="11">S-acyltransferase</fullName>
        <ecNumber evidence="11">2.3.1.225</ecNumber>
    </recommendedName>
    <alternativeName>
        <fullName evidence="11">Palmitoyltransferase</fullName>
    </alternativeName>
</protein>
<feature type="compositionally biased region" description="Polar residues" evidence="12">
    <location>
        <begin position="326"/>
        <end position="336"/>
    </location>
</feature>
<keyword evidence="8" id="KW-0449">Lipoprotein</keyword>
<dbReference type="GO" id="GO:0005794">
    <property type="term" value="C:Golgi apparatus"/>
    <property type="evidence" value="ECO:0007669"/>
    <property type="project" value="TreeGrafter"/>
</dbReference>
<dbReference type="PROSITE" id="PS50216">
    <property type="entry name" value="DHHC"/>
    <property type="match status" value="1"/>
</dbReference>
<evidence type="ECO:0000256" key="10">
    <source>
        <dbReference type="ARBA" id="ARBA00048048"/>
    </source>
</evidence>
<dbReference type="OrthoDB" id="4096362at2759"/>
<evidence type="ECO:0000256" key="1">
    <source>
        <dbReference type="ARBA" id="ARBA00004127"/>
    </source>
</evidence>
<feature type="domain" description="Palmitoyltransferase DHHC" evidence="13">
    <location>
        <begin position="144"/>
        <end position="177"/>
    </location>
</feature>
<keyword evidence="15" id="KW-1185">Reference proteome</keyword>
<evidence type="ECO:0000256" key="9">
    <source>
        <dbReference type="ARBA" id="ARBA00023315"/>
    </source>
</evidence>
<dbReference type="GO" id="GO:0005783">
    <property type="term" value="C:endoplasmic reticulum"/>
    <property type="evidence" value="ECO:0007669"/>
    <property type="project" value="TreeGrafter"/>
</dbReference>
<evidence type="ECO:0000256" key="12">
    <source>
        <dbReference type="SAM" id="MobiDB-lite"/>
    </source>
</evidence>
<keyword evidence="4 11" id="KW-0812">Transmembrane</keyword>
<feature type="region of interest" description="Disordered" evidence="12">
    <location>
        <begin position="271"/>
        <end position="343"/>
    </location>
</feature>
<evidence type="ECO:0000256" key="5">
    <source>
        <dbReference type="ARBA" id="ARBA00022989"/>
    </source>
</evidence>
<dbReference type="Proteomes" id="UP001141552">
    <property type="component" value="Unassembled WGS sequence"/>
</dbReference>
<dbReference type="Pfam" id="PF01529">
    <property type="entry name" value="DHHC"/>
    <property type="match status" value="1"/>
</dbReference>
<reference evidence="14" key="1">
    <citation type="submission" date="2022-02" db="EMBL/GenBank/DDBJ databases">
        <authorList>
            <person name="Henning P.M."/>
            <person name="McCubbin A.G."/>
            <person name="Shore J.S."/>
        </authorList>
    </citation>
    <scope>NUCLEOTIDE SEQUENCE</scope>
    <source>
        <strain evidence="14">F60SS</strain>
        <tissue evidence="14">Leaves</tissue>
    </source>
</reference>
<dbReference type="GO" id="GO:0019706">
    <property type="term" value="F:protein-cysteine S-palmitoyltransferase activity"/>
    <property type="evidence" value="ECO:0007669"/>
    <property type="project" value="UniProtKB-EC"/>
</dbReference>
<evidence type="ECO:0000259" key="13">
    <source>
        <dbReference type="Pfam" id="PF01529"/>
    </source>
</evidence>
<evidence type="ECO:0000256" key="11">
    <source>
        <dbReference type="RuleBase" id="RU079119"/>
    </source>
</evidence>